<comment type="caution">
    <text evidence="3">The sequence shown here is derived from an EMBL/GenBank/DDBJ whole genome shotgun (WGS) entry which is preliminary data.</text>
</comment>
<dbReference type="GO" id="GO:0008270">
    <property type="term" value="F:zinc ion binding"/>
    <property type="evidence" value="ECO:0007669"/>
    <property type="project" value="InterPro"/>
</dbReference>
<dbReference type="GO" id="GO:0030127">
    <property type="term" value="C:COPII vesicle coat"/>
    <property type="evidence" value="ECO:0007669"/>
    <property type="project" value="InterPro"/>
</dbReference>
<dbReference type="GO" id="GO:0090110">
    <property type="term" value="P:COPII-coated vesicle cargo loading"/>
    <property type="evidence" value="ECO:0007669"/>
    <property type="project" value="TreeGrafter"/>
</dbReference>
<dbReference type="PANTHER" id="PTHR13803">
    <property type="entry name" value="SEC24-RELATED PROTEIN"/>
    <property type="match status" value="1"/>
</dbReference>
<gene>
    <name evidence="3" type="ORF">GCK32_010056</name>
</gene>
<dbReference type="Pfam" id="PF04810">
    <property type="entry name" value="zf-Sec23_Sec24"/>
    <property type="match status" value="1"/>
</dbReference>
<feature type="compositionally biased region" description="Gly residues" evidence="1">
    <location>
        <begin position="344"/>
        <end position="353"/>
    </location>
</feature>
<dbReference type="SUPFAM" id="SSF81995">
    <property type="entry name" value="beta-sandwich domain of Sec23/24"/>
    <property type="match status" value="1"/>
</dbReference>
<dbReference type="Gene3D" id="2.60.40.1670">
    <property type="entry name" value="beta-sandwich domain of Sec23/24"/>
    <property type="match status" value="1"/>
</dbReference>
<feature type="compositionally biased region" description="Polar residues" evidence="1">
    <location>
        <begin position="162"/>
        <end position="183"/>
    </location>
</feature>
<dbReference type="GO" id="GO:0000149">
    <property type="term" value="F:SNARE binding"/>
    <property type="evidence" value="ECO:0007669"/>
    <property type="project" value="TreeGrafter"/>
</dbReference>
<protein>
    <submittedName>
        <fullName evidence="3">Sec23/Sec24 zinc finger</fullName>
    </submittedName>
</protein>
<accession>A0AAN8FWK0</accession>
<feature type="compositionally biased region" description="Low complexity" evidence="1">
    <location>
        <begin position="242"/>
        <end position="255"/>
    </location>
</feature>
<feature type="compositionally biased region" description="Pro residues" evidence="1">
    <location>
        <begin position="392"/>
        <end position="411"/>
    </location>
</feature>
<proteinExistence type="predicted"/>
<feature type="compositionally biased region" description="Pro residues" evidence="1">
    <location>
        <begin position="354"/>
        <end position="374"/>
    </location>
</feature>
<feature type="compositionally biased region" description="Gly residues" evidence="1">
    <location>
        <begin position="216"/>
        <end position="228"/>
    </location>
</feature>
<dbReference type="InterPro" id="IPR050550">
    <property type="entry name" value="SEC23_SEC24_subfamily"/>
</dbReference>
<organism evidence="3 4">
    <name type="scientific">Trichostrongylus colubriformis</name>
    <name type="common">Black scour worm</name>
    <dbReference type="NCBI Taxonomy" id="6319"/>
    <lineage>
        <taxon>Eukaryota</taxon>
        <taxon>Metazoa</taxon>
        <taxon>Ecdysozoa</taxon>
        <taxon>Nematoda</taxon>
        <taxon>Chromadorea</taxon>
        <taxon>Rhabditida</taxon>
        <taxon>Rhabditina</taxon>
        <taxon>Rhabditomorpha</taxon>
        <taxon>Strongyloidea</taxon>
        <taxon>Trichostrongylidae</taxon>
        <taxon>Trichostrongylus</taxon>
    </lineage>
</organism>
<reference evidence="3 4" key="1">
    <citation type="submission" date="2019-10" db="EMBL/GenBank/DDBJ databases">
        <title>Assembly and Annotation for the nematode Trichostrongylus colubriformis.</title>
        <authorList>
            <person name="Martin J."/>
        </authorList>
    </citation>
    <scope>NUCLEOTIDE SEQUENCE [LARGE SCALE GENOMIC DNA]</scope>
    <source>
        <strain evidence="3">G859</strain>
        <tissue evidence="3">Whole worm</tissue>
    </source>
</reference>
<dbReference type="Proteomes" id="UP001331761">
    <property type="component" value="Unassembled WGS sequence"/>
</dbReference>
<feature type="compositionally biased region" description="Gly residues" evidence="1">
    <location>
        <begin position="375"/>
        <end position="391"/>
    </location>
</feature>
<feature type="compositionally biased region" description="Pro residues" evidence="1">
    <location>
        <begin position="1"/>
        <end position="10"/>
    </location>
</feature>
<feature type="compositionally biased region" description="Low complexity" evidence="1">
    <location>
        <begin position="280"/>
        <end position="294"/>
    </location>
</feature>
<name>A0AAN8FWK0_TRICO</name>
<dbReference type="InterPro" id="IPR006895">
    <property type="entry name" value="Znf_Sec23_Sec24"/>
</dbReference>
<dbReference type="PANTHER" id="PTHR13803:SF4">
    <property type="entry name" value="SECRETORY 24CD, ISOFORM C"/>
    <property type="match status" value="1"/>
</dbReference>
<evidence type="ECO:0000259" key="2">
    <source>
        <dbReference type="Pfam" id="PF04810"/>
    </source>
</evidence>
<evidence type="ECO:0000313" key="4">
    <source>
        <dbReference type="Proteomes" id="UP001331761"/>
    </source>
</evidence>
<feature type="compositionally biased region" description="Low complexity" evidence="1">
    <location>
        <begin position="11"/>
        <end position="22"/>
    </location>
</feature>
<feature type="domain" description="Zinc finger Sec23/Sec24-type" evidence="2">
    <location>
        <begin position="539"/>
        <end position="572"/>
    </location>
</feature>
<feature type="compositionally biased region" description="Polar residues" evidence="1">
    <location>
        <begin position="47"/>
        <end position="71"/>
    </location>
</feature>
<dbReference type="Gene3D" id="2.30.30.380">
    <property type="entry name" value="Zn-finger domain of Sec23/24"/>
    <property type="match status" value="1"/>
</dbReference>
<feature type="region of interest" description="Disordered" evidence="1">
    <location>
        <begin position="1"/>
        <end position="441"/>
    </location>
</feature>
<dbReference type="EMBL" id="WIXE01001450">
    <property type="protein sequence ID" value="KAK5985687.1"/>
    <property type="molecule type" value="Genomic_DNA"/>
</dbReference>
<dbReference type="GO" id="GO:0070971">
    <property type="term" value="C:endoplasmic reticulum exit site"/>
    <property type="evidence" value="ECO:0007669"/>
    <property type="project" value="TreeGrafter"/>
</dbReference>
<evidence type="ECO:0000256" key="1">
    <source>
        <dbReference type="SAM" id="MobiDB-lite"/>
    </source>
</evidence>
<dbReference type="AlphaFoldDB" id="A0AAN8FWK0"/>
<feature type="compositionally biased region" description="Low complexity" evidence="1">
    <location>
        <begin position="103"/>
        <end position="114"/>
    </location>
</feature>
<dbReference type="GO" id="GO:0006886">
    <property type="term" value="P:intracellular protein transport"/>
    <property type="evidence" value="ECO:0007669"/>
    <property type="project" value="InterPro"/>
</dbReference>
<feature type="compositionally biased region" description="Polar residues" evidence="1">
    <location>
        <begin position="23"/>
        <end position="38"/>
    </location>
</feature>
<keyword evidence="4" id="KW-1185">Reference proteome</keyword>
<feature type="compositionally biased region" description="Pro residues" evidence="1">
    <location>
        <begin position="311"/>
        <end position="327"/>
    </location>
</feature>
<evidence type="ECO:0000313" key="3">
    <source>
        <dbReference type="EMBL" id="KAK5985687.1"/>
    </source>
</evidence>
<sequence length="590" mass="58719">MFAPPFPPSGGAPQGQPGVPFPSQNMNPPNGPPQSSQFGGYPKPSFDPSQGYNHTSQAGNMANHTQPSHPQANPFPPGPTSAALSQQHPGGPPTMNGIPGTGQPPHSQQNHQPPTNGFAPPAGANLQGPHQAASANGPVPQTSAQSRPAPFPSQPMQSFPSTNQTSQQPHGLSAQQSHSNAGYPQTSPFQAPPPPQQQSTGGQTVPAGGPSPPYMGGHGAAGFPGAAGGTVPPQNAGFAATGPGMSQQPQYGSGPPSMPGGGPFGSSGAAPRGTQGVPGAGPSFMPGSGPGMPSAGPPGMPSGGRTSAPGAGPPGMPGMPHTSPPGMPSAGPTGMPGAGPPGMPGAGPLGMPGAGPPGMPGMPGAGPPGMPGSGPPGMLGAGPPGMLGAGPPGMPGAGPPGMPGAAPPGMPGFPQGPGMPPGGPSMRPGQPQPQPQQRLDPNMMPSAVEVMEIDSAQAGQFPTGYPHANPPPLVSTDFYSVDQGNCSPRLMRSTMYMAPASNDLLKTSQIPFAVACSPFATLHPQERPAPIIDLGPGGPVRCQRCKAYMCPFMEFQDGGRRFRCPFCHASTPGELHIIAILATFYFMDFF</sequence>